<dbReference type="HOGENOM" id="CLU_062280_1_0_1"/>
<feature type="transmembrane region" description="Helical" evidence="2">
    <location>
        <begin position="80"/>
        <end position="97"/>
    </location>
</feature>
<dbReference type="EMBL" id="KN822006">
    <property type="protein sequence ID" value="KIM69779.1"/>
    <property type="molecule type" value="Genomic_DNA"/>
</dbReference>
<evidence type="ECO:0000313" key="3">
    <source>
        <dbReference type="EMBL" id="KIM69779.1"/>
    </source>
</evidence>
<name>A0A0C3ENL5_9AGAM</name>
<dbReference type="Proteomes" id="UP000053989">
    <property type="component" value="Unassembled WGS sequence"/>
</dbReference>
<keyword evidence="2" id="KW-1133">Transmembrane helix</keyword>
<sequence>MASNGHISSSARPPFPRTMRKYLNKASKAIMKSHRVQLPLYDLPIRIRPWFLVFTSIVMIILAFLGLTNFSRSLPLNDKLLHFMCLGIATGVFYFIFDVEEDARRIWFWRHSGLIFTAITCFFFGGLVSEIIQSLLPHKRFDFGDVVANVLGSSVGLYTSYHLEKHYRSRREVRASFALTQSIPLTPVTNPKISRLYRPLDTEDLCEENSDDDTPIGTQLLPLFHSQASTDTPKIKAYHVNRLGDVWDEREELFGIGGDDSSSEDGHDTPRPSSMSQRGPPPPTIVVTGL</sequence>
<organism evidence="3 4">
    <name type="scientific">Scleroderma citrinum Foug A</name>
    <dbReference type="NCBI Taxonomy" id="1036808"/>
    <lineage>
        <taxon>Eukaryota</taxon>
        <taxon>Fungi</taxon>
        <taxon>Dikarya</taxon>
        <taxon>Basidiomycota</taxon>
        <taxon>Agaricomycotina</taxon>
        <taxon>Agaricomycetes</taxon>
        <taxon>Agaricomycetidae</taxon>
        <taxon>Boletales</taxon>
        <taxon>Sclerodermatineae</taxon>
        <taxon>Sclerodermataceae</taxon>
        <taxon>Scleroderma</taxon>
    </lineage>
</organism>
<dbReference type="PANTHER" id="PTHR28008:SF1">
    <property type="entry name" value="DOMAIN PROTEIN, PUTATIVE (AFU_ORTHOLOGUE AFUA_3G10980)-RELATED"/>
    <property type="match status" value="1"/>
</dbReference>
<gene>
    <name evidence="3" type="ORF">SCLCIDRAFT_728001</name>
</gene>
<evidence type="ECO:0000256" key="2">
    <source>
        <dbReference type="SAM" id="Phobius"/>
    </source>
</evidence>
<reference evidence="3 4" key="1">
    <citation type="submission" date="2014-04" db="EMBL/GenBank/DDBJ databases">
        <authorList>
            <consortium name="DOE Joint Genome Institute"/>
            <person name="Kuo A."/>
            <person name="Kohler A."/>
            <person name="Nagy L.G."/>
            <person name="Floudas D."/>
            <person name="Copeland A."/>
            <person name="Barry K.W."/>
            <person name="Cichocki N."/>
            <person name="Veneault-Fourrey C."/>
            <person name="LaButti K."/>
            <person name="Lindquist E.A."/>
            <person name="Lipzen A."/>
            <person name="Lundell T."/>
            <person name="Morin E."/>
            <person name="Murat C."/>
            <person name="Sun H."/>
            <person name="Tunlid A."/>
            <person name="Henrissat B."/>
            <person name="Grigoriev I.V."/>
            <person name="Hibbett D.S."/>
            <person name="Martin F."/>
            <person name="Nordberg H.P."/>
            <person name="Cantor M.N."/>
            <person name="Hua S.X."/>
        </authorList>
    </citation>
    <scope>NUCLEOTIDE SEQUENCE [LARGE SCALE GENOMIC DNA]</scope>
    <source>
        <strain evidence="3 4">Foug A</strain>
    </source>
</reference>
<accession>A0A0C3ENL5</accession>
<proteinExistence type="predicted"/>
<keyword evidence="2" id="KW-0812">Transmembrane</keyword>
<dbReference type="InParanoid" id="A0A0C3ENL5"/>
<evidence type="ECO:0000256" key="1">
    <source>
        <dbReference type="SAM" id="MobiDB-lite"/>
    </source>
</evidence>
<feature type="region of interest" description="Disordered" evidence="1">
    <location>
        <begin position="254"/>
        <end position="290"/>
    </location>
</feature>
<feature type="transmembrane region" description="Helical" evidence="2">
    <location>
        <begin position="109"/>
        <end position="132"/>
    </location>
</feature>
<reference evidence="4" key="2">
    <citation type="submission" date="2015-01" db="EMBL/GenBank/DDBJ databases">
        <title>Evolutionary Origins and Diversification of the Mycorrhizal Mutualists.</title>
        <authorList>
            <consortium name="DOE Joint Genome Institute"/>
            <consortium name="Mycorrhizal Genomics Consortium"/>
            <person name="Kohler A."/>
            <person name="Kuo A."/>
            <person name="Nagy L.G."/>
            <person name="Floudas D."/>
            <person name="Copeland A."/>
            <person name="Barry K.W."/>
            <person name="Cichocki N."/>
            <person name="Veneault-Fourrey C."/>
            <person name="LaButti K."/>
            <person name="Lindquist E.A."/>
            <person name="Lipzen A."/>
            <person name="Lundell T."/>
            <person name="Morin E."/>
            <person name="Murat C."/>
            <person name="Riley R."/>
            <person name="Ohm R."/>
            <person name="Sun H."/>
            <person name="Tunlid A."/>
            <person name="Henrissat B."/>
            <person name="Grigoriev I.V."/>
            <person name="Hibbett D.S."/>
            <person name="Martin F."/>
        </authorList>
    </citation>
    <scope>NUCLEOTIDE SEQUENCE [LARGE SCALE GENOMIC DNA]</scope>
    <source>
        <strain evidence="4">Foug A</strain>
    </source>
</reference>
<protein>
    <submittedName>
        <fullName evidence="3">Uncharacterized protein</fullName>
    </submittedName>
</protein>
<dbReference type="OrthoDB" id="63581at2759"/>
<evidence type="ECO:0000313" key="4">
    <source>
        <dbReference type="Proteomes" id="UP000053989"/>
    </source>
</evidence>
<keyword evidence="2" id="KW-0472">Membrane</keyword>
<feature type="transmembrane region" description="Helical" evidence="2">
    <location>
        <begin position="47"/>
        <end position="68"/>
    </location>
</feature>
<dbReference type="PANTHER" id="PTHR28008">
    <property type="entry name" value="DOMAIN PROTEIN, PUTATIVE (AFU_ORTHOLOGUE AFUA_3G10980)-RELATED"/>
    <property type="match status" value="1"/>
</dbReference>
<dbReference type="AlphaFoldDB" id="A0A0C3ENL5"/>
<keyword evidence="4" id="KW-1185">Reference proteome</keyword>